<evidence type="ECO:0000313" key="3">
    <source>
        <dbReference type="Proteomes" id="UP000297280"/>
    </source>
</evidence>
<organism evidence="2 3">
    <name type="scientific">Botrytis porri</name>
    <dbReference type="NCBI Taxonomy" id="87229"/>
    <lineage>
        <taxon>Eukaryota</taxon>
        <taxon>Fungi</taxon>
        <taxon>Dikarya</taxon>
        <taxon>Ascomycota</taxon>
        <taxon>Pezizomycotina</taxon>
        <taxon>Leotiomycetes</taxon>
        <taxon>Helotiales</taxon>
        <taxon>Sclerotiniaceae</taxon>
        <taxon>Botrytis</taxon>
    </lineage>
</organism>
<name>A0A4Z1KH49_9HELO</name>
<accession>A0A4Z1KH49</accession>
<comment type="caution">
    <text evidence="2">The sequence shown here is derived from an EMBL/GenBank/DDBJ whole genome shotgun (WGS) entry which is preliminary data.</text>
</comment>
<evidence type="ECO:0000256" key="1">
    <source>
        <dbReference type="SAM" id="MobiDB-lite"/>
    </source>
</evidence>
<feature type="region of interest" description="Disordered" evidence="1">
    <location>
        <begin position="522"/>
        <end position="543"/>
    </location>
</feature>
<dbReference type="AlphaFoldDB" id="A0A4Z1KH49"/>
<dbReference type="EMBL" id="PQXO01000397">
    <property type="protein sequence ID" value="TGO85411.1"/>
    <property type="molecule type" value="Genomic_DNA"/>
</dbReference>
<reference evidence="2 3" key="1">
    <citation type="submission" date="2017-12" db="EMBL/GenBank/DDBJ databases">
        <title>Comparative genomics of Botrytis spp.</title>
        <authorList>
            <person name="Valero-Jimenez C.A."/>
            <person name="Tapia P."/>
            <person name="Veloso J."/>
            <person name="Silva-Moreno E."/>
            <person name="Staats M."/>
            <person name="Valdes J.H."/>
            <person name="Van Kan J.A.L."/>
        </authorList>
    </citation>
    <scope>NUCLEOTIDE SEQUENCE [LARGE SCALE GENOMIC DNA]</scope>
    <source>
        <strain evidence="2 3">MUCL3349</strain>
    </source>
</reference>
<protein>
    <submittedName>
        <fullName evidence="2">Uncharacterized protein</fullName>
    </submittedName>
</protein>
<feature type="region of interest" description="Disordered" evidence="1">
    <location>
        <begin position="591"/>
        <end position="670"/>
    </location>
</feature>
<feature type="compositionally biased region" description="Basic and acidic residues" evidence="1">
    <location>
        <begin position="599"/>
        <end position="609"/>
    </location>
</feature>
<dbReference type="STRING" id="87229.A0A4Z1KH49"/>
<dbReference type="Proteomes" id="UP000297280">
    <property type="component" value="Unassembled WGS sequence"/>
</dbReference>
<proteinExistence type="predicted"/>
<dbReference type="PANTHER" id="PTHR40788:SF2">
    <property type="entry name" value="CLR5 DOMAIN-CONTAINING PROTEIN"/>
    <property type="match status" value="1"/>
</dbReference>
<sequence length="773" mass="87373">MAFSKDVIDRFLGGDFGALGLSEPSESLPPLDYEQMKQFTSGGYGALGLPAPSSLPTPEKVRQEAKERSTEIILQAWPGMSATHRPDFEALIKEGSQLKTNGTKYREACLWPYLNVEDLVRGKTFLLLINSRGRHPPHVFAHTDFQATQLGRVSAATMPAFLNVHTMLLEGETVKTYGRFVSWDEDEDAMMDTFAGLAHLPGSGLMILGIQQRLLHLLVKCCEALLHDIDADSLISEASIKPEPPLLTDVSDWSTIAAVAAEAPYRLPSKLDFHRLQVIVEARRMGVEDYIRDLREDPGYFAEVLGDWSEHRQEKLLDTFGNRHPTLDRPFFWEYVIGNAVSDAYGALIVWENVARQLKHLAFLQKKYASKITPKRQLPSEYMKALLTLRYTLSQMVKGPIRNLKMAVPASPPYRSKFVRDPQVPGSTMIQVRIDEIKSRIERDPNEKSKFSALVTRIFSDLSLISRIYHELDIYLPWAADYDNALVEHKEQIEKEFPKQLSLLASVDRHLKATGLAKFGSPAEGRFHYPSDKRRNKQNTESMRKAEHNLDEFWQKMDEVYQRNTGQTLTQAVKHICTAVRPLERTPEWVEPIKVPKTKPQDRTDRDEASPIPQFGSNDTTKFIAPRPKSKPKTRGAEITTESATTLAAEAAPAATSTLTPTLTPTSGSQPTFKLKARAIKVFKALFWQPSLNDLPGEIPWADFLYAMMSAGFAAEKQYGSVWQFTPTKLEVERSIQFHEPHPSGKIAFRTARRMGRRLGRSYGWERGMFGLE</sequence>
<gene>
    <name evidence="2" type="ORF">BPOR_0398g00050</name>
</gene>
<keyword evidence="3" id="KW-1185">Reference proteome</keyword>
<dbReference type="PANTHER" id="PTHR40788">
    <property type="entry name" value="CLR5 DOMAIN-CONTAINING PROTEIN-RELATED"/>
    <property type="match status" value="1"/>
</dbReference>
<feature type="compositionally biased region" description="Low complexity" evidence="1">
    <location>
        <begin position="637"/>
        <end position="667"/>
    </location>
</feature>
<evidence type="ECO:0000313" key="2">
    <source>
        <dbReference type="EMBL" id="TGO85411.1"/>
    </source>
</evidence>